<dbReference type="Gene3D" id="2.170.130.30">
    <property type="match status" value="1"/>
</dbReference>
<feature type="chain" id="PRO_5046605337" evidence="1">
    <location>
        <begin position="20"/>
        <end position="133"/>
    </location>
</feature>
<keyword evidence="1" id="KW-0732">Signal</keyword>
<feature type="signal peptide" evidence="1">
    <location>
        <begin position="1"/>
        <end position="19"/>
    </location>
</feature>
<name>A0ABY8IUZ1_9BACI</name>
<dbReference type="InterPro" id="IPR027954">
    <property type="entry name" value="Transcobalamin-like_C"/>
</dbReference>
<sequence length="133" mass="14630">MRKMSALFTALMMTAFVLAGCQTEGGGEEATASQEQKQEVTLNIELSKNKGEKVLATKKVTVEEGTVLMEVMKNNFEVAEKDGFITGIKGISASKGEKRAWMFTINGESSMVGANKYEVKQGDEIVFDFQSWE</sequence>
<gene>
    <name evidence="3" type="ORF">P9989_12040</name>
</gene>
<dbReference type="RefSeq" id="WP_283075162.1">
    <property type="nucleotide sequence ID" value="NZ_CP121671.1"/>
</dbReference>
<accession>A0ABY8IUZ1</accession>
<organism evidence="3 4">
    <name type="scientific">Halobacillus naozhouensis</name>
    <dbReference type="NCBI Taxonomy" id="554880"/>
    <lineage>
        <taxon>Bacteria</taxon>
        <taxon>Bacillati</taxon>
        <taxon>Bacillota</taxon>
        <taxon>Bacilli</taxon>
        <taxon>Bacillales</taxon>
        <taxon>Bacillaceae</taxon>
        <taxon>Halobacillus</taxon>
    </lineage>
</organism>
<dbReference type="Pfam" id="PF14478">
    <property type="entry name" value="DUF4430"/>
    <property type="match status" value="1"/>
</dbReference>
<feature type="domain" description="Transcobalamin-like C-terminal" evidence="2">
    <location>
        <begin position="65"/>
        <end position="130"/>
    </location>
</feature>
<evidence type="ECO:0000259" key="2">
    <source>
        <dbReference type="Pfam" id="PF14478"/>
    </source>
</evidence>
<evidence type="ECO:0000313" key="4">
    <source>
        <dbReference type="Proteomes" id="UP001221597"/>
    </source>
</evidence>
<reference evidence="3 4" key="1">
    <citation type="submission" date="2023-04" db="EMBL/GenBank/DDBJ databases">
        <title>Genome sequence of Halobacillus naozhouensis KACC 21980.</title>
        <authorList>
            <person name="Kim S."/>
            <person name="Heo J."/>
            <person name="Kwon S.-W."/>
        </authorList>
    </citation>
    <scope>NUCLEOTIDE SEQUENCE [LARGE SCALE GENOMIC DNA]</scope>
    <source>
        <strain evidence="3 4">KCTC 13234</strain>
    </source>
</reference>
<dbReference type="Proteomes" id="UP001221597">
    <property type="component" value="Chromosome"/>
</dbReference>
<protein>
    <submittedName>
        <fullName evidence="3">DUF4430 domain-containing protein</fullName>
    </submittedName>
</protein>
<dbReference type="PROSITE" id="PS51257">
    <property type="entry name" value="PROKAR_LIPOPROTEIN"/>
    <property type="match status" value="1"/>
</dbReference>
<keyword evidence="4" id="KW-1185">Reference proteome</keyword>
<evidence type="ECO:0000313" key="3">
    <source>
        <dbReference type="EMBL" id="WFT73137.1"/>
    </source>
</evidence>
<evidence type="ECO:0000256" key="1">
    <source>
        <dbReference type="SAM" id="SignalP"/>
    </source>
</evidence>
<dbReference type="EMBL" id="CP121671">
    <property type="protein sequence ID" value="WFT73137.1"/>
    <property type="molecule type" value="Genomic_DNA"/>
</dbReference>
<proteinExistence type="predicted"/>